<dbReference type="AlphaFoldDB" id="A0A8K0EIZ9"/>
<dbReference type="GO" id="GO:0008643">
    <property type="term" value="P:carbohydrate transport"/>
    <property type="evidence" value="ECO:0007669"/>
    <property type="project" value="InterPro"/>
</dbReference>
<keyword evidence="3" id="KW-0472">Membrane</keyword>
<dbReference type="PANTHER" id="PTHR11328">
    <property type="entry name" value="MAJOR FACILITATOR SUPERFAMILY DOMAIN-CONTAINING PROTEIN"/>
    <property type="match status" value="1"/>
</dbReference>
<accession>A0A8K0EIZ9</accession>
<dbReference type="OrthoDB" id="10506771at2759"/>
<keyword evidence="3" id="KW-1133">Transmembrane helix</keyword>
<dbReference type="PANTHER" id="PTHR11328:SF24">
    <property type="entry name" value="MAJOR FACILITATOR SUPERFAMILY (MFS) PROFILE DOMAIN-CONTAINING PROTEIN"/>
    <property type="match status" value="1"/>
</dbReference>
<protein>
    <submittedName>
        <fullName evidence="4">MFSD2A protein</fullName>
    </submittedName>
</protein>
<feature type="region of interest" description="Disordered" evidence="2">
    <location>
        <begin position="138"/>
        <end position="159"/>
    </location>
</feature>
<name>A0A8K0EIZ9_BRALA</name>
<sequence length="173" mass="18529">MLTAAQALIPATLALQFLPIRSAVSVLITAALLGLSGSAGFVIPWAMVSDVIDDYSLQTGRRLDTWFFNMALSVHSLNTTPGLGLTTITLEIGGYKTGACFQPESVGTSLRMLVSVVPAASSLLCVGLMWKYPISEDRRRKHPEKTTPSRTKRGGKGQMATSYIRATVTSLVP</sequence>
<dbReference type="GO" id="GO:0015293">
    <property type="term" value="F:symporter activity"/>
    <property type="evidence" value="ECO:0007669"/>
    <property type="project" value="InterPro"/>
</dbReference>
<dbReference type="InterPro" id="IPR039672">
    <property type="entry name" value="MFS_2"/>
</dbReference>
<dbReference type="Pfam" id="PF13347">
    <property type="entry name" value="MFS_2"/>
    <property type="match status" value="1"/>
</dbReference>
<evidence type="ECO:0000256" key="3">
    <source>
        <dbReference type="SAM" id="Phobius"/>
    </source>
</evidence>
<reference evidence="4" key="1">
    <citation type="submission" date="2022-01" db="EMBL/GenBank/DDBJ databases">
        <authorList>
            <person name="Braso-Vives M."/>
        </authorList>
    </citation>
    <scope>NUCLEOTIDE SEQUENCE</scope>
</reference>
<evidence type="ECO:0000313" key="5">
    <source>
        <dbReference type="Proteomes" id="UP000838412"/>
    </source>
</evidence>
<keyword evidence="3" id="KW-0812">Transmembrane</keyword>
<dbReference type="GO" id="GO:0005886">
    <property type="term" value="C:plasma membrane"/>
    <property type="evidence" value="ECO:0007669"/>
    <property type="project" value="TreeGrafter"/>
</dbReference>
<organism evidence="4 5">
    <name type="scientific">Branchiostoma lanceolatum</name>
    <name type="common">Common lancelet</name>
    <name type="synonym">Amphioxus lanceolatum</name>
    <dbReference type="NCBI Taxonomy" id="7740"/>
    <lineage>
        <taxon>Eukaryota</taxon>
        <taxon>Metazoa</taxon>
        <taxon>Chordata</taxon>
        <taxon>Cephalochordata</taxon>
        <taxon>Leptocardii</taxon>
        <taxon>Amphioxiformes</taxon>
        <taxon>Branchiostomatidae</taxon>
        <taxon>Branchiostoma</taxon>
    </lineage>
</organism>
<feature type="transmembrane region" description="Helical" evidence="3">
    <location>
        <begin position="110"/>
        <end position="130"/>
    </location>
</feature>
<dbReference type="Proteomes" id="UP000838412">
    <property type="component" value="Chromosome 18"/>
</dbReference>
<evidence type="ECO:0000256" key="2">
    <source>
        <dbReference type="SAM" id="MobiDB-lite"/>
    </source>
</evidence>
<dbReference type="EMBL" id="OV696703">
    <property type="protein sequence ID" value="CAH1250077.1"/>
    <property type="molecule type" value="Genomic_DNA"/>
</dbReference>
<evidence type="ECO:0000256" key="1">
    <source>
        <dbReference type="ARBA" id="ARBA00008335"/>
    </source>
</evidence>
<feature type="transmembrane region" description="Helical" evidence="3">
    <location>
        <begin position="24"/>
        <end position="46"/>
    </location>
</feature>
<gene>
    <name evidence="4" type="primary">MFSD2A</name>
    <name evidence="4" type="ORF">BLAG_LOCUS10941</name>
</gene>
<proteinExistence type="inferred from homology"/>
<feature type="transmembrane region" description="Helical" evidence="3">
    <location>
        <begin position="66"/>
        <end position="90"/>
    </location>
</feature>
<keyword evidence="5" id="KW-1185">Reference proteome</keyword>
<evidence type="ECO:0000313" key="4">
    <source>
        <dbReference type="EMBL" id="CAH1250077.1"/>
    </source>
</evidence>
<comment type="similarity">
    <text evidence="1">Belongs to the major facilitator superfamily.</text>
</comment>